<dbReference type="AlphaFoldDB" id="A0A8H3GVJ3"/>
<protein>
    <submittedName>
        <fullName evidence="3">Uncharacterized protein</fullName>
    </submittedName>
</protein>
<keyword evidence="2" id="KW-0812">Transmembrane</keyword>
<reference evidence="3" key="1">
    <citation type="submission" date="2021-01" db="EMBL/GenBank/DDBJ databases">
        <authorList>
            <person name="Kaushik A."/>
        </authorList>
    </citation>
    <scope>NUCLEOTIDE SEQUENCE</scope>
    <source>
        <strain evidence="3">AG1-1C</strain>
    </source>
</reference>
<dbReference type="Proteomes" id="UP000663846">
    <property type="component" value="Unassembled WGS sequence"/>
</dbReference>
<keyword evidence="2" id="KW-1133">Transmembrane helix</keyword>
<feature type="compositionally biased region" description="Polar residues" evidence="1">
    <location>
        <begin position="173"/>
        <end position="196"/>
    </location>
</feature>
<sequence>MNVPSSSSVSPSSTFWIIDTTSVSGTLTTTATFTLWVPLNTLSSSIAPTSSITDQHSEDPTPRSYAPVIAGSVIGSVLGTLLALSCIVFYYNRRVRPRFVLPRTRPPATPSGSEHALLDLTAEPAPHPENIEPWVAPAALRRSAKGREEALRDQARAEDTNGLRVEGLDVSGTRGSSTGIHTSGSRRAPQASNSTGPAEIARSDPHAQRTGPQGASAPGSTGESRYPAPDPNQPRLHLHQPETSSTGTKSSAAPRRRARREPSPPRVEEDAGISLMRAEEESLPPSYGDLVYDRPSPSAG</sequence>
<accession>A0A8H3GVJ3</accession>
<proteinExistence type="predicted"/>
<feature type="compositionally biased region" description="Basic and acidic residues" evidence="1">
    <location>
        <begin position="145"/>
        <end position="161"/>
    </location>
</feature>
<name>A0A8H3GVJ3_9AGAM</name>
<keyword evidence="2" id="KW-0472">Membrane</keyword>
<dbReference type="EMBL" id="CAJMWS010000980">
    <property type="protein sequence ID" value="CAE6470502.1"/>
    <property type="molecule type" value="Genomic_DNA"/>
</dbReference>
<evidence type="ECO:0000256" key="2">
    <source>
        <dbReference type="SAM" id="Phobius"/>
    </source>
</evidence>
<feature type="transmembrane region" description="Helical" evidence="2">
    <location>
        <begin position="68"/>
        <end position="91"/>
    </location>
</feature>
<evidence type="ECO:0000313" key="3">
    <source>
        <dbReference type="EMBL" id="CAE6470502.1"/>
    </source>
</evidence>
<gene>
    <name evidence="3" type="ORF">RDB_LOCUS174961</name>
</gene>
<evidence type="ECO:0000313" key="4">
    <source>
        <dbReference type="Proteomes" id="UP000663846"/>
    </source>
</evidence>
<feature type="region of interest" description="Disordered" evidence="1">
    <location>
        <begin position="145"/>
        <end position="300"/>
    </location>
</feature>
<comment type="caution">
    <text evidence="3">The sequence shown here is derived from an EMBL/GenBank/DDBJ whole genome shotgun (WGS) entry which is preliminary data.</text>
</comment>
<organism evidence="3 4">
    <name type="scientific">Rhizoctonia solani</name>
    <dbReference type="NCBI Taxonomy" id="456999"/>
    <lineage>
        <taxon>Eukaryota</taxon>
        <taxon>Fungi</taxon>
        <taxon>Dikarya</taxon>
        <taxon>Basidiomycota</taxon>
        <taxon>Agaricomycotina</taxon>
        <taxon>Agaricomycetes</taxon>
        <taxon>Cantharellales</taxon>
        <taxon>Ceratobasidiaceae</taxon>
        <taxon>Rhizoctonia</taxon>
    </lineage>
</organism>
<evidence type="ECO:0000256" key="1">
    <source>
        <dbReference type="SAM" id="MobiDB-lite"/>
    </source>
</evidence>
<feature type="compositionally biased region" description="Polar residues" evidence="1">
    <location>
        <begin position="210"/>
        <end position="223"/>
    </location>
</feature>
<feature type="compositionally biased region" description="Basic and acidic residues" evidence="1">
    <location>
        <begin position="260"/>
        <end position="269"/>
    </location>
</feature>